<reference evidence="5" key="1">
    <citation type="journal article" date="2014" name="Int. J. Syst. Evol. Microbiol.">
        <title>Complete genome sequence of Corynebacterium casei LMG S-19264T (=DSM 44701T), isolated from a smear-ripened cheese.</title>
        <authorList>
            <consortium name="US DOE Joint Genome Institute (JGI-PGF)"/>
            <person name="Walter F."/>
            <person name="Albersmeier A."/>
            <person name="Kalinowski J."/>
            <person name="Ruckert C."/>
        </authorList>
    </citation>
    <scope>NUCLEOTIDE SEQUENCE</scope>
    <source>
        <strain evidence="5">JCM 19596</strain>
    </source>
</reference>
<dbReference type="GO" id="GO:0030115">
    <property type="term" value="C:S-layer"/>
    <property type="evidence" value="ECO:0007669"/>
    <property type="project" value="UniProtKB-SubCell"/>
</dbReference>
<feature type="compositionally biased region" description="Low complexity" evidence="2">
    <location>
        <begin position="377"/>
        <end position="386"/>
    </location>
</feature>
<protein>
    <recommendedName>
        <fullName evidence="4">PGF-CTERM archaeal protein-sorting signal domain-containing protein</fullName>
    </recommendedName>
</protein>
<keyword evidence="3" id="KW-0812">Transmembrane</keyword>
<gene>
    <name evidence="5" type="ORF">GCM10009039_12340</name>
</gene>
<dbReference type="EMBL" id="BMPG01000001">
    <property type="protein sequence ID" value="GGL55668.1"/>
    <property type="molecule type" value="Genomic_DNA"/>
</dbReference>
<feature type="domain" description="PGF-CTERM archaeal protein-sorting signal" evidence="4">
    <location>
        <begin position="397"/>
        <end position="418"/>
    </location>
</feature>
<keyword evidence="3" id="KW-0472">Membrane</keyword>
<dbReference type="RefSeq" id="WP_188976910.1">
    <property type="nucleotide sequence ID" value="NZ_BMPG01000001.1"/>
</dbReference>
<accession>A0A830FAG5</accession>
<evidence type="ECO:0000259" key="4">
    <source>
        <dbReference type="Pfam" id="PF18204"/>
    </source>
</evidence>
<proteinExistence type="predicted"/>
<dbReference type="OrthoDB" id="381511at2157"/>
<dbReference type="AlphaFoldDB" id="A0A830FAG5"/>
<dbReference type="Proteomes" id="UP000607197">
    <property type="component" value="Unassembled WGS sequence"/>
</dbReference>
<dbReference type="InterPro" id="IPR026371">
    <property type="entry name" value="PGF_CTERM"/>
</dbReference>
<dbReference type="GO" id="GO:0005886">
    <property type="term" value="C:plasma membrane"/>
    <property type="evidence" value="ECO:0007669"/>
    <property type="project" value="UniProtKB-SubCell"/>
</dbReference>
<sequence>MVDRPPVLRTLTALTLALCLVVPTGVAATTGPAATGAPVTYDADASAEGDVQFARTVEEMKGHLEMSLRAKRAGETETAAMHAHHPVEEYWDVVGPQIREANATLADRVHTELEAADDHARNDSTSEYAAYLNDTLFPLLDRATAGVVTADVENATFNAKVSAALLERATQEYAEGVNANGTVTNDEEYADARGFAIRANALYETHVRATFSEHAAEELDELFEHLDARLNESAPPEDVEQVVSSIHAEFAEYTGYEADSDASETQVEHTVDEINEHLEEAVEAYDAGNTSKAKSIVRQTYLSYFESLEGGLIEKRPDLVEELEKDFNEDLPGLMDENASTSEVRAEVTQMNEKLETVENVLSTESGTTITLEDESTTTTAATTAATERETTQTRSPGFGVAVGLVALLGAALVALRRK</sequence>
<feature type="region of interest" description="Disordered" evidence="2">
    <location>
        <begin position="373"/>
        <end position="394"/>
    </location>
</feature>
<evidence type="ECO:0000256" key="1">
    <source>
        <dbReference type="ARBA" id="ARBA00022729"/>
    </source>
</evidence>
<evidence type="ECO:0000313" key="6">
    <source>
        <dbReference type="Proteomes" id="UP000607197"/>
    </source>
</evidence>
<keyword evidence="6" id="KW-1185">Reference proteome</keyword>
<evidence type="ECO:0000313" key="5">
    <source>
        <dbReference type="EMBL" id="GGL55668.1"/>
    </source>
</evidence>
<keyword evidence="1" id="KW-0732">Signal</keyword>
<feature type="transmembrane region" description="Helical" evidence="3">
    <location>
        <begin position="398"/>
        <end position="416"/>
    </location>
</feature>
<name>A0A830FAG5_9EURY</name>
<evidence type="ECO:0000256" key="3">
    <source>
        <dbReference type="SAM" id="Phobius"/>
    </source>
</evidence>
<evidence type="ECO:0000256" key="2">
    <source>
        <dbReference type="SAM" id="MobiDB-lite"/>
    </source>
</evidence>
<reference evidence="5" key="2">
    <citation type="submission" date="2020-09" db="EMBL/GenBank/DDBJ databases">
        <authorList>
            <person name="Sun Q."/>
            <person name="Ohkuma M."/>
        </authorList>
    </citation>
    <scope>NUCLEOTIDE SEQUENCE</scope>
    <source>
        <strain evidence="5">JCM 19596</strain>
    </source>
</reference>
<keyword evidence="3" id="KW-1133">Transmembrane helix</keyword>
<organism evidence="5 6">
    <name type="scientific">Halocalculus aciditolerans</name>
    <dbReference type="NCBI Taxonomy" id="1383812"/>
    <lineage>
        <taxon>Archaea</taxon>
        <taxon>Methanobacteriati</taxon>
        <taxon>Methanobacteriota</taxon>
        <taxon>Stenosarchaea group</taxon>
        <taxon>Halobacteria</taxon>
        <taxon>Halobacteriales</taxon>
        <taxon>Halobacteriaceae</taxon>
        <taxon>Halocalculus</taxon>
    </lineage>
</organism>
<dbReference type="NCBIfam" id="TIGR04126">
    <property type="entry name" value="PGF_CTERM"/>
    <property type="match status" value="1"/>
</dbReference>
<comment type="caution">
    <text evidence="5">The sequence shown here is derived from an EMBL/GenBank/DDBJ whole genome shotgun (WGS) entry which is preliminary data.</text>
</comment>
<dbReference type="Pfam" id="PF18204">
    <property type="entry name" value="PGF-CTERM"/>
    <property type="match status" value="1"/>
</dbReference>